<organism evidence="3 4">
    <name type="scientific">Halomonas cupida</name>
    <dbReference type="NCBI Taxonomy" id="44933"/>
    <lineage>
        <taxon>Bacteria</taxon>
        <taxon>Pseudomonadati</taxon>
        <taxon>Pseudomonadota</taxon>
        <taxon>Gammaproteobacteria</taxon>
        <taxon>Oceanospirillales</taxon>
        <taxon>Halomonadaceae</taxon>
        <taxon>Halomonas</taxon>
    </lineage>
</organism>
<keyword evidence="3" id="KW-0808">Transferase</keyword>
<dbReference type="EMBL" id="BJXU01000019">
    <property type="protein sequence ID" value="GEN22667.1"/>
    <property type="molecule type" value="Genomic_DNA"/>
</dbReference>
<dbReference type="Pfam" id="PF00583">
    <property type="entry name" value="Acetyltransf_1"/>
    <property type="match status" value="1"/>
</dbReference>
<dbReference type="Proteomes" id="UP000184123">
    <property type="component" value="Unassembled WGS sequence"/>
</dbReference>
<evidence type="ECO:0000313" key="5">
    <source>
        <dbReference type="Proteomes" id="UP000321726"/>
    </source>
</evidence>
<protein>
    <submittedName>
        <fullName evidence="3">Acetyltransferase (GNAT) family protein</fullName>
    </submittedName>
    <submittedName>
        <fullName evidence="2">N-acetyltransferase GCN5</fullName>
    </submittedName>
</protein>
<dbReference type="GO" id="GO:0016747">
    <property type="term" value="F:acyltransferase activity, transferring groups other than amino-acyl groups"/>
    <property type="evidence" value="ECO:0007669"/>
    <property type="project" value="InterPro"/>
</dbReference>
<evidence type="ECO:0000313" key="4">
    <source>
        <dbReference type="Proteomes" id="UP000184123"/>
    </source>
</evidence>
<dbReference type="PROSITE" id="PS51186">
    <property type="entry name" value="GNAT"/>
    <property type="match status" value="1"/>
</dbReference>
<reference evidence="2 5" key="2">
    <citation type="submission" date="2019-07" db="EMBL/GenBank/DDBJ databases">
        <title>Whole genome shotgun sequence of Halomonas cupida NBRC 102219.</title>
        <authorList>
            <person name="Hosoyama A."/>
            <person name="Uohara A."/>
            <person name="Ohji S."/>
            <person name="Ichikawa N."/>
        </authorList>
    </citation>
    <scope>NUCLEOTIDE SEQUENCE [LARGE SCALE GENOMIC DNA]</scope>
    <source>
        <strain evidence="2 5">NBRC 102219</strain>
    </source>
</reference>
<dbReference type="SUPFAM" id="SSF55729">
    <property type="entry name" value="Acyl-CoA N-acyltransferases (Nat)"/>
    <property type="match status" value="1"/>
</dbReference>
<name>A0A1M6ZRX5_9GAMM</name>
<evidence type="ECO:0000313" key="2">
    <source>
        <dbReference type="EMBL" id="GEN22667.1"/>
    </source>
</evidence>
<dbReference type="Proteomes" id="UP000321726">
    <property type="component" value="Unassembled WGS sequence"/>
</dbReference>
<dbReference type="Gene3D" id="3.40.630.30">
    <property type="match status" value="1"/>
</dbReference>
<dbReference type="CDD" id="cd04301">
    <property type="entry name" value="NAT_SF"/>
    <property type="match status" value="1"/>
</dbReference>
<sequence length="145" mass="16569">MTSAIDIRYADDENAVRSCYPLMRQLRPHLDTAAEFLECWRRQHAEGYRILALWEGSVPMAIAGIRTQHNMIYGCFLYVDDLVTEGSQRSHGYGAVLMARLKEEASELGCRRLVLDSGLDNVLAHRFYYRNQLVASALHFGMQVD</sequence>
<dbReference type="InterPro" id="IPR000182">
    <property type="entry name" value="GNAT_dom"/>
</dbReference>
<feature type="domain" description="N-acetyltransferase" evidence="1">
    <location>
        <begin position="5"/>
        <end position="145"/>
    </location>
</feature>
<gene>
    <name evidence="2" type="ORF">HCU01_06160</name>
    <name evidence="3" type="ORF">SAMN05660971_00225</name>
</gene>
<keyword evidence="5" id="KW-1185">Reference proteome</keyword>
<dbReference type="EMBL" id="FRCA01000001">
    <property type="protein sequence ID" value="SHL33222.1"/>
    <property type="molecule type" value="Genomic_DNA"/>
</dbReference>
<proteinExistence type="predicted"/>
<accession>A0A1M6ZRX5</accession>
<dbReference type="STRING" id="44933.SAMN05660971_00225"/>
<dbReference type="AlphaFoldDB" id="A0A1M6ZRX5"/>
<dbReference type="RefSeq" id="WP_073433184.1">
    <property type="nucleotide sequence ID" value="NZ_BJXU01000019.1"/>
</dbReference>
<evidence type="ECO:0000259" key="1">
    <source>
        <dbReference type="PROSITE" id="PS51186"/>
    </source>
</evidence>
<dbReference type="OrthoDB" id="9805924at2"/>
<reference evidence="3 4" key="1">
    <citation type="submission" date="2016-11" db="EMBL/GenBank/DDBJ databases">
        <authorList>
            <person name="Jaros S."/>
            <person name="Januszkiewicz K."/>
            <person name="Wedrychowicz H."/>
        </authorList>
    </citation>
    <scope>NUCLEOTIDE SEQUENCE [LARGE SCALE GENOMIC DNA]</scope>
    <source>
        <strain evidence="3 4">DSM 4740</strain>
    </source>
</reference>
<evidence type="ECO:0000313" key="3">
    <source>
        <dbReference type="EMBL" id="SHL33222.1"/>
    </source>
</evidence>
<dbReference type="InterPro" id="IPR016181">
    <property type="entry name" value="Acyl_CoA_acyltransferase"/>
</dbReference>